<gene>
    <name evidence="2" type="ORF">SAMN04488519_103193</name>
</gene>
<keyword evidence="1" id="KW-0812">Transmembrane</keyword>
<dbReference type="AlphaFoldDB" id="A0A1I5DXG2"/>
<protein>
    <submittedName>
        <fullName evidence="2">Uncharacterized protein</fullName>
    </submittedName>
</protein>
<proteinExistence type="predicted"/>
<feature type="transmembrane region" description="Helical" evidence="1">
    <location>
        <begin position="21"/>
        <end position="42"/>
    </location>
</feature>
<keyword evidence="1" id="KW-0472">Membrane</keyword>
<dbReference type="Pfam" id="PF19578">
    <property type="entry name" value="DUF6090"/>
    <property type="match status" value="1"/>
</dbReference>
<dbReference type="InterPro" id="IPR045749">
    <property type="entry name" value="DUF6090"/>
</dbReference>
<dbReference type="EMBL" id="FOVW01000003">
    <property type="protein sequence ID" value="SFO03955.1"/>
    <property type="molecule type" value="Genomic_DNA"/>
</dbReference>
<evidence type="ECO:0000313" key="3">
    <source>
        <dbReference type="Proteomes" id="UP000199564"/>
    </source>
</evidence>
<keyword evidence="3" id="KW-1185">Reference proteome</keyword>
<accession>A0A1I5DXG2</accession>
<reference evidence="3" key="1">
    <citation type="submission" date="2016-10" db="EMBL/GenBank/DDBJ databases">
        <authorList>
            <person name="Varghese N."/>
            <person name="Submissions S."/>
        </authorList>
    </citation>
    <scope>NUCLEOTIDE SEQUENCE [LARGE SCALE GENOMIC DNA]</scope>
    <source>
        <strain evidence="3">DSM 15282</strain>
    </source>
</reference>
<keyword evidence="1" id="KW-1133">Transmembrane helix</keyword>
<dbReference type="Proteomes" id="UP000199564">
    <property type="component" value="Unassembled WGS sequence"/>
</dbReference>
<evidence type="ECO:0000256" key="1">
    <source>
        <dbReference type="SAM" id="Phobius"/>
    </source>
</evidence>
<name>A0A1I5DXG2_9BACT</name>
<sequence length="237" mass="27774">MISFFRKIRQKLLHENRVTRYLVYALGEIFLVVIGILIALQVNNWNESRKSRNFEQEILSLIDQNLSRDSSVIAAELQKALIANATTDSILNQVEKGVFEENLYVWMAKVIRFERFKSQSSGFEVLKSKGIDVISDKDLQIDLINYYDEVLFRLNQAILDVENSFNVDWIPVVKSEFYDFDYEDRLEPRNLEDFFNNPSHIILFKMFQDNREGSISRMEIALAEISSLRTSIKNQLK</sequence>
<organism evidence="2 3">
    <name type="scientific">Algoriphagus ornithinivorans</name>
    <dbReference type="NCBI Taxonomy" id="226506"/>
    <lineage>
        <taxon>Bacteria</taxon>
        <taxon>Pseudomonadati</taxon>
        <taxon>Bacteroidota</taxon>
        <taxon>Cytophagia</taxon>
        <taxon>Cytophagales</taxon>
        <taxon>Cyclobacteriaceae</taxon>
        <taxon>Algoriphagus</taxon>
    </lineage>
</organism>
<dbReference type="RefSeq" id="WP_091651488.1">
    <property type="nucleotide sequence ID" value="NZ_FOVW01000003.1"/>
</dbReference>
<evidence type="ECO:0000313" key="2">
    <source>
        <dbReference type="EMBL" id="SFO03955.1"/>
    </source>
</evidence>
<dbReference type="STRING" id="226506.SAMN04488519_103193"/>